<proteinExistence type="predicted"/>
<organism evidence="2 3">
    <name type="scientific">Chlorella sorokiniana</name>
    <name type="common">Freshwater green alga</name>
    <dbReference type="NCBI Taxonomy" id="3076"/>
    <lineage>
        <taxon>Eukaryota</taxon>
        <taxon>Viridiplantae</taxon>
        <taxon>Chlorophyta</taxon>
        <taxon>core chlorophytes</taxon>
        <taxon>Trebouxiophyceae</taxon>
        <taxon>Chlorellales</taxon>
        <taxon>Chlorellaceae</taxon>
        <taxon>Chlorella clade</taxon>
        <taxon>Chlorella</taxon>
    </lineage>
</organism>
<evidence type="ECO:0000256" key="1">
    <source>
        <dbReference type="SAM" id="MobiDB-lite"/>
    </source>
</evidence>
<protein>
    <submittedName>
        <fullName evidence="2">Beta-ketoacyl synthase</fullName>
    </submittedName>
</protein>
<keyword evidence="3" id="KW-1185">Reference proteome</keyword>
<sequence length="82" mass="8701">MDQVKAKLENAKETLFGQSAEQGANVDPSGTAHKTAGTEQTGTGVVRSLEEAGHRMQEQQGADNPGRYDAQAELKDTLEGSK</sequence>
<accession>A0A2P6THF2</accession>
<gene>
    <name evidence="2" type="ORF">C2E21_7639</name>
</gene>
<feature type="compositionally biased region" description="Basic and acidic residues" evidence="1">
    <location>
        <begin position="48"/>
        <end position="57"/>
    </location>
</feature>
<feature type="region of interest" description="Disordered" evidence="1">
    <location>
        <begin position="1"/>
        <end position="82"/>
    </location>
</feature>
<feature type="compositionally biased region" description="Basic and acidic residues" evidence="1">
    <location>
        <begin position="70"/>
        <end position="82"/>
    </location>
</feature>
<dbReference type="EMBL" id="LHPG02000016">
    <property type="protein sequence ID" value="PRW33717.1"/>
    <property type="molecule type" value="Genomic_DNA"/>
</dbReference>
<evidence type="ECO:0000313" key="2">
    <source>
        <dbReference type="EMBL" id="PRW33717.1"/>
    </source>
</evidence>
<reference evidence="2 3" key="1">
    <citation type="journal article" date="2018" name="Plant J.">
        <title>Genome sequences of Chlorella sorokiniana UTEX 1602 and Micractinium conductrix SAG 241.80: implications to maltose excretion by a green alga.</title>
        <authorList>
            <person name="Arriola M.B."/>
            <person name="Velmurugan N."/>
            <person name="Zhang Y."/>
            <person name="Plunkett M.H."/>
            <person name="Hondzo H."/>
            <person name="Barney B.M."/>
        </authorList>
    </citation>
    <scope>NUCLEOTIDE SEQUENCE [LARGE SCALE GENOMIC DNA]</scope>
    <source>
        <strain evidence="3">UTEX 1602</strain>
    </source>
</reference>
<dbReference type="Proteomes" id="UP000239899">
    <property type="component" value="Unassembled WGS sequence"/>
</dbReference>
<comment type="caution">
    <text evidence="2">The sequence shown here is derived from an EMBL/GenBank/DDBJ whole genome shotgun (WGS) entry which is preliminary data.</text>
</comment>
<feature type="compositionally biased region" description="Basic and acidic residues" evidence="1">
    <location>
        <begin position="1"/>
        <end position="12"/>
    </location>
</feature>
<evidence type="ECO:0000313" key="3">
    <source>
        <dbReference type="Proteomes" id="UP000239899"/>
    </source>
</evidence>
<dbReference type="AlphaFoldDB" id="A0A2P6THF2"/>
<name>A0A2P6THF2_CHLSO</name>